<accession>A0A5E4RRP8</accession>
<proteinExistence type="inferred from homology"/>
<dbReference type="RefSeq" id="WP_150667177.1">
    <property type="nucleotide sequence ID" value="NZ_CABPSB010000001.1"/>
</dbReference>
<dbReference type="NCBIfam" id="TIGR01401">
    <property type="entry name" value="fliR_like_III"/>
    <property type="match status" value="1"/>
</dbReference>
<sequence>MLDLTSFFTALQTLHSNVEGLLFMIALSSIRILVLFLVLPPTGSQAIPGLARAGMVYLLTGFIAAGQSPEDFDSLPAGMLLLLTLKESLIGLLIGYASASIFWIAQSAGVIIDDLTGFNNVQMTNPQLGDQSTPVSNLLLQLASTLFYVAGGMPVVLGVVFASFRWWPLASTLPDFQTRAIELAITTGGGVTDTAVRLATPIMLALVLVDVGLGIVARAAGKLEPSSLSQPVRGFIGVLMLATMTLAVADQVRDALHLHGFSELMQNLSTPVGAAGTGGAGAEGSGAVAAQATH</sequence>
<keyword evidence="4 7" id="KW-0812">Transmembrane</keyword>
<evidence type="ECO:0000256" key="1">
    <source>
        <dbReference type="ARBA" id="ARBA00004651"/>
    </source>
</evidence>
<keyword evidence="3 7" id="KW-1003">Cell membrane</keyword>
<feature type="transmembrane region" description="Helical" evidence="7">
    <location>
        <begin position="20"/>
        <end position="38"/>
    </location>
</feature>
<dbReference type="OrthoDB" id="9153610at2"/>
<evidence type="ECO:0000313" key="8">
    <source>
        <dbReference type="EMBL" id="VVD65957.1"/>
    </source>
</evidence>
<dbReference type="InterPro" id="IPR002010">
    <property type="entry name" value="T3SS_IM_R"/>
</dbReference>
<protein>
    <submittedName>
        <fullName evidence="8">EscT/YscT/HrcT family type III secretion system export apparatus protein</fullName>
    </submittedName>
</protein>
<dbReference type="InterPro" id="IPR006304">
    <property type="entry name" value="T3SS_SpaR/YscT"/>
</dbReference>
<evidence type="ECO:0000256" key="6">
    <source>
        <dbReference type="ARBA" id="ARBA00023136"/>
    </source>
</evidence>
<feature type="transmembrane region" description="Helical" evidence="7">
    <location>
        <begin position="88"/>
        <end position="105"/>
    </location>
</feature>
<evidence type="ECO:0000256" key="2">
    <source>
        <dbReference type="ARBA" id="ARBA00009772"/>
    </source>
</evidence>
<keyword evidence="9" id="KW-1185">Reference proteome</keyword>
<dbReference type="Proteomes" id="UP000406256">
    <property type="component" value="Unassembled WGS sequence"/>
</dbReference>
<dbReference type="PANTHER" id="PTHR30065">
    <property type="entry name" value="FLAGELLAR BIOSYNTHETIC PROTEIN FLIR"/>
    <property type="match status" value="1"/>
</dbReference>
<keyword evidence="5 7" id="KW-1133">Transmembrane helix</keyword>
<organism evidence="8 9">
    <name type="scientific">Pandoraea anhela</name>
    <dbReference type="NCBI Taxonomy" id="2508295"/>
    <lineage>
        <taxon>Bacteria</taxon>
        <taxon>Pseudomonadati</taxon>
        <taxon>Pseudomonadota</taxon>
        <taxon>Betaproteobacteria</taxon>
        <taxon>Burkholderiales</taxon>
        <taxon>Burkholderiaceae</taxon>
        <taxon>Pandoraea</taxon>
    </lineage>
</organism>
<dbReference type="PANTHER" id="PTHR30065:SF1">
    <property type="entry name" value="SURFACE PRESENTATION OF ANTIGENS PROTEIN SPAR"/>
    <property type="match status" value="1"/>
</dbReference>
<evidence type="ECO:0000313" key="9">
    <source>
        <dbReference type="Proteomes" id="UP000406256"/>
    </source>
</evidence>
<feature type="transmembrane region" description="Helical" evidence="7">
    <location>
        <begin position="232"/>
        <end position="249"/>
    </location>
</feature>
<keyword evidence="6 7" id="KW-0472">Membrane</keyword>
<evidence type="ECO:0000256" key="3">
    <source>
        <dbReference type="ARBA" id="ARBA00022475"/>
    </source>
</evidence>
<feature type="transmembrane region" description="Helical" evidence="7">
    <location>
        <begin position="146"/>
        <end position="167"/>
    </location>
</feature>
<dbReference type="GO" id="GO:0006605">
    <property type="term" value="P:protein targeting"/>
    <property type="evidence" value="ECO:0007669"/>
    <property type="project" value="UniProtKB-UniRule"/>
</dbReference>
<dbReference type="PRINTS" id="PR00953">
    <property type="entry name" value="TYPE3IMRPROT"/>
</dbReference>
<feature type="transmembrane region" description="Helical" evidence="7">
    <location>
        <begin position="198"/>
        <end position="220"/>
    </location>
</feature>
<evidence type="ECO:0000256" key="4">
    <source>
        <dbReference type="ARBA" id="ARBA00022692"/>
    </source>
</evidence>
<dbReference type="EMBL" id="CABPSB010000001">
    <property type="protein sequence ID" value="VVD65957.1"/>
    <property type="molecule type" value="Genomic_DNA"/>
</dbReference>
<name>A0A5E4RRP8_9BURK</name>
<feature type="transmembrane region" description="Helical" evidence="7">
    <location>
        <begin position="50"/>
        <end position="68"/>
    </location>
</feature>
<dbReference type="AlphaFoldDB" id="A0A5E4RRP8"/>
<gene>
    <name evidence="8" type="ORF">PAN31108_00358</name>
</gene>
<dbReference type="GO" id="GO:0005886">
    <property type="term" value="C:plasma membrane"/>
    <property type="evidence" value="ECO:0007669"/>
    <property type="project" value="UniProtKB-SubCell"/>
</dbReference>
<comment type="subcellular location">
    <subcellularLocation>
        <location evidence="1 7">Cell membrane</location>
        <topology evidence="1 7">Multi-pass membrane protein</topology>
    </subcellularLocation>
</comment>
<evidence type="ECO:0000256" key="7">
    <source>
        <dbReference type="RuleBase" id="RU362072"/>
    </source>
</evidence>
<dbReference type="Pfam" id="PF01311">
    <property type="entry name" value="Bac_export_1"/>
    <property type="match status" value="1"/>
</dbReference>
<comment type="similarity">
    <text evidence="2 7">Belongs to the FliR/MopE/SpaR family.</text>
</comment>
<evidence type="ECO:0000256" key="5">
    <source>
        <dbReference type="ARBA" id="ARBA00022989"/>
    </source>
</evidence>
<reference evidence="8 9" key="1">
    <citation type="submission" date="2019-08" db="EMBL/GenBank/DDBJ databases">
        <authorList>
            <person name="Peeters C."/>
        </authorList>
    </citation>
    <scope>NUCLEOTIDE SEQUENCE [LARGE SCALE GENOMIC DNA]</scope>
    <source>
        <strain evidence="8 9">LMG 31108</strain>
    </source>
</reference>